<evidence type="ECO:0000313" key="2">
    <source>
        <dbReference type="Proteomes" id="UP000295399"/>
    </source>
</evidence>
<protein>
    <submittedName>
        <fullName evidence="1">Uncharacterized protein</fullName>
    </submittedName>
</protein>
<dbReference type="InParanoid" id="A0A4R2PC48"/>
<dbReference type="Proteomes" id="UP000295399">
    <property type="component" value="Unassembled WGS sequence"/>
</dbReference>
<sequence>IPQALLTCPPIPDPPTGPDITQADVARWAVETATAARHCRRDLIAVRRLVNGRRE</sequence>
<dbReference type="EMBL" id="SLXO01000009">
    <property type="protein sequence ID" value="TCP32662.1"/>
    <property type="molecule type" value="Genomic_DNA"/>
</dbReference>
<gene>
    <name evidence="1" type="ORF">EV659_109157</name>
</gene>
<dbReference type="AlphaFoldDB" id="A0A4R2PC48"/>
<proteinExistence type="predicted"/>
<keyword evidence="2" id="KW-1185">Reference proteome</keyword>
<evidence type="ECO:0000313" key="1">
    <source>
        <dbReference type="EMBL" id="TCP32662.1"/>
    </source>
</evidence>
<reference evidence="1 2" key="1">
    <citation type="submission" date="2019-03" db="EMBL/GenBank/DDBJ databases">
        <title>Genomic Encyclopedia of Type Strains, Phase IV (KMG-IV): sequencing the most valuable type-strain genomes for metagenomic binning, comparative biology and taxonomic classification.</title>
        <authorList>
            <person name="Goeker M."/>
        </authorList>
    </citation>
    <scope>NUCLEOTIDE SEQUENCE [LARGE SCALE GENOMIC DNA]</scope>
    <source>
        <strain evidence="1 2">DSM 2132</strain>
    </source>
</reference>
<name>A0A4R2PC48_RHOSA</name>
<organism evidence="1 2">
    <name type="scientific">Rhodothalassium salexigens DSM 2132</name>
    <dbReference type="NCBI Taxonomy" id="1188247"/>
    <lineage>
        <taxon>Bacteria</taxon>
        <taxon>Pseudomonadati</taxon>
        <taxon>Pseudomonadota</taxon>
        <taxon>Alphaproteobacteria</taxon>
        <taxon>Rhodothalassiales</taxon>
        <taxon>Rhodothalassiaceae</taxon>
        <taxon>Rhodothalassium</taxon>
    </lineage>
</organism>
<comment type="caution">
    <text evidence="1">The sequence shown here is derived from an EMBL/GenBank/DDBJ whole genome shotgun (WGS) entry which is preliminary data.</text>
</comment>
<feature type="non-terminal residue" evidence="1">
    <location>
        <position position="1"/>
    </location>
</feature>
<accession>A0A4R2PC48</accession>